<reference evidence="2" key="1">
    <citation type="submission" date="2018-05" db="EMBL/GenBank/DDBJ databases">
        <authorList>
            <person name="Lanie J.A."/>
            <person name="Ng W.-L."/>
            <person name="Kazmierczak K.M."/>
            <person name="Andrzejewski T.M."/>
            <person name="Davidsen T.M."/>
            <person name="Wayne K.J."/>
            <person name="Tettelin H."/>
            <person name="Glass J.I."/>
            <person name="Rusch D."/>
            <person name="Podicherti R."/>
            <person name="Tsui H.-C.T."/>
            <person name="Winkler M.E."/>
        </authorList>
    </citation>
    <scope>NUCLEOTIDE SEQUENCE</scope>
</reference>
<organism evidence="2">
    <name type="scientific">marine metagenome</name>
    <dbReference type="NCBI Taxonomy" id="408172"/>
    <lineage>
        <taxon>unclassified sequences</taxon>
        <taxon>metagenomes</taxon>
        <taxon>ecological metagenomes</taxon>
    </lineage>
</organism>
<proteinExistence type="predicted"/>
<sequence>MKNLRYMMLSFAVLFTISVIARSENPITILPYSDFGLTERQAAAHLLNRFTFGARPSEIDQLLEMGLETWFERQLDANLSCPKLDERLSKLQSILMSTEQILKVYPPNGAVRSMAHREGVIDRNDQNAKPTEVRQKLKEFSKEKGFRPQRELLDELTAQKILRSVYNENQLTEVLTDFWFNHFNVSITDNQAKSWVLSYEHEAIRPYVLGRFRDMLGATAKHPAMLYYLDNNQSNALPDATPKALREQSRKRKQRSKKTSTLNRSSTEKVMSDSQAMMSDFSINPKTLKRGINENYARELMELHTLGVEGGYTQKDVVEVARAFTGWKVNRKSKRKNGKPKSIIQDGDFQFVPWNHDVKEKTILGQKFPVGGRIEEGQRVLGMLAEHPSTAKHISRKLATYFVSEDPPATLVDRLAKVFLQKDGNIKALIREISVSPEFWRGEKKHKTKSPIRLTVSALRSTGADIKKTRQLAQWIAKMGQPLYACRPPTGYPDRGTFWINTGTILNRMNFGINLASNQIQGIRLDLADLGPDT</sequence>
<dbReference type="EMBL" id="UINC01022478">
    <property type="protein sequence ID" value="SVA92175.1"/>
    <property type="molecule type" value="Genomic_DNA"/>
</dbReference>
<accession>A0A381ZSC0</accession>
<evidence type="ECO:0008006" key="3">
    <source>
        <dbReference type="Google" id="ProtNLM"/>
    </source>
</evidence>
<evidence type="ECO:0000313" key="2">
    <source>
        <dbReference type="EMBL" id="SVA92175.1"/>
    </source>
</evidence>
<feature type="non-terminal residue" evidence="2">
    <location>
        <position position="534"/>
    </location>
</feature>
<name>A0A381ZSC0_9ZZZZ</name>
<feature type="region of interest" description="Disordered" evidence="1">
    <location>
        <begin position="237"/>
        <end position="274"/>
    </location>
</feature>
<feature type="compositionally biased region" description="Basic residues" evidence="1">
    <location>
        <begin position="249"/>
        <end position="258"/>
    </location>
</feature>
<dbReference type="AlphaFoldDB" id="A0A381ZSC0"/>
<evidence type="ECO:0000256" key="1">
    <source>
        <dbReference type="SAM" id="MobiDB-lite"/>
    </source>
</evidence>
<gene>
    <name evidence="2" type="ORF">METZ01_LOCUS145029</name>
</gene>
<dbReference type="InterPro" id="IPR014917">
    <property type="entry name" value="DUF1800"/>
</dbReference>
<dbReference type="Pfam" id="PF08811">
    <property type="entry name" value="DUF1800"/>
    <property type="match status" value="1"/>
</dbReference>
<protein>
    <recommendedName>
        <fullName evidence="3">DUF1800 domain-containing protein</fullName>
    </recommendedName>
</protein>